<dbReference type="Gene3D" id="3.10.129.10">
    <property type="entry name" value="Hotdog Thioesterase"/>
    <property type="match status" value="1"/>
</dbReference>
<dbReference type="STRING" id="1244869.H261_14120"/>
<reference evidence="2 3" key="1">
    <citation type="journal article" date="2014" name="Genome Announc.">
        <title>Draft Genome Sequence of Magnetospirillum sp. Strain SO-1, a Freshwater Magnetotactic Bacterium Isolated from the Ol'khovka River, Russia.</title>
        <authorList>
            <person name="Grouzdev D.S."/>
            <person name="Dziuba M.V."/>
            <person name="Sukhacheva M.S."/>
            <person name="Mardanov A.V."/>
            <person name="Beletskiy A.V."/>
            <person name="Kuznetsov B.B."/>
            <person name="Skryabin K.G."/>
        </authorList>
    </citation>
    <scope>NUCLEOTIDE SEQUENCE [LARGE SCALE GENOMIC DNA]</scope>
    <source>
        <strain evidence="2 3">SO-1</strain>
    </source>
</reference>
<feature type="domain" description="MaoC-like" evidence="1">
    <location>
        <begin position="14"/>
        <end position="102"/>
    </location>
</feature>
<dbReference type="InterPro" id="IPR002539">
    <property type="entry name" value="MaoC-like_dom"/>
</dbReference>
<evidence type="ECO:0000313" key="2">
    <source>
        <dbReference type="EMBL" id="EME69272.1"/>
    </source>
</evidence>
<name>M2ZPP6_9PROT</name>
<gene>
    <name evidence="2" type="ORF">H261_14120</name>
</gene>
<evidence type="ECO:0000313" key="3">
    <source>
        <dbReference type="Proteomes" id="UP000011744"/>
    </source>
</evidence>
<dbReference type="GO" id="GO:0005835">
    <property type="term" value="C:fatty acid synthase complex"/>
    <property type="evidence" value="ECO:0007669"/>
    <property type="project" value="InterPro"/>
</dbReference>
<dbReference type="PANTHER" id="PTHR43841:SF3">
    <property type="entry name" value="(3R)-HYDROXYACYL-ACP DEHYDRATASE SUBUNIT HADB"/>
    <property type="match status" value="1"/>
</dbReference>
<dbReference type="PRINTS" id="PR01483">
    <property type="entry name" value="FASYNTHASE"/>
</dbReference>
<dbReference type="InterPro" id="IPR003965">
    <property type="entry name" value="Fatty_acid_synthase"/>
</dbReference>
<dbReference type="PANTHER" id="PTHR43841">
    <property type="entry name" value="3-HYDROXYACYL-THIOESTER DEHYDRATASE HTDX-RELATED"/>
    <property type="match status" value="1"/>
</dbReference>
<dbReference type="CDD" id="cd03453">
    <property type="entry name" value="SAV4209_like"/>
    <property type="match status" value="1"/>
</dbReference>
<accession>M2ZPP6</accession>
<dbReference type="Pfam" id="PF01575">
    <property type="entry name" value="MaoC_dehydratas"/>
    <property type="match status" value="1"/>
</dbReference>
<dbReference type="AlphaFoldDB" id="M2ZPP6"/>
<dbReference type="GO" id="GO:0006633">
    <property type="term" value="P:fatty acid biosynthetic process"/>
    <property type="evidence" value="ECO:0007669"/>
    <property type="project" value="InterPro"/>
</dbReference>
<protein>
    <submittedName>
        <fullName evidence="2">Acyl dehydratase, MaoC-like protein</fullName>
    </submittedName>
</protein>
<dbReference type="GO" id="GO:0004312">
    <property type="term" value="F:fatty acid synthase activity"/>
    <property type="evidence" value="ECO:0007669"/>
    <property type="project" value="InterPro"/>
</dbReference>
<dbReference type="PATRIC" id="fig|1244869.3.peg.2845"/>
<keyword evidence="3" id="KW-1185">Reference proteome</keyword>
<sequence length="131" mass="13877">MEIGEVLPEFTCPPVTRTQLALFAGASGDHNPIHVDEDAAKASGLPGAIIHGMLSMAVLGQLVTGWVPQKNLRSFATRFAAMNYPGDAIICRGKVVGKCQEGGENLVDLELEAWNSRGEKTLAGSARVMLS</sequence>
<dbReference type="EMBL" id="AONQ01000038">
    <property type="protein sequence ID" value="EME69272.1"/>
    <property type="molecule type" value="Genomic_DNA"/>
</dbReference>
<proteinExistence type="predicted"/>
<dbReference type="SUPFAM" id="SSF54637">
    <property type="entry name" value="Thioesterase/thiol ester dehydrase-isomerase"/>
    <property type="match status" value="1"/>
</dbReference>
<comment type="caution">
    <text evidence="2">The sequence shown here is derived from an EMBL/GenBank/DDBJ whole genome shotgun (WGS) entry which is preliminary data.</text>
</comment>
<dbReference type="eggNOG" id="COG2030">
    <property type="taxonomic scope" value="Bacteria"/>
</dbReference>
<evidence type="ECO:0000259" key="1">
    <source>
        <dbReference type="Pfam" id="PF01575"/>
    </source>
</evidence>
<organism evidence="2 3">
    <name type="scientific">Paramagnetospirillum caucaseum</name>
    <dbReference type="NCBI Taxonomy" id="1244869"/>
    <lineage>
        <taxon>Bacteria</taxon>
        <taxon>Pseudomonadati</taxon>
        <taxon>Pseudomonadota</taxon>
        <taxon>Alphaproteobacteria</taxon>
        <taxon>Rhodospirillales</taxon>
        <taxon>Magnetospirillaceae</taxon>
        <taxon>Paramagnetospirillum</taxon>
    </lineage>
</organism>
<dbReference type="Proteomes" id="UP000011744">
    <property type="component" value="Unassembled WGS sequence"/>
</dbReference>
<dbReference type="InterPro" id="IPR029069">
    <property type="entry name" value="HotDog_dom_sf"/>
</dbReference>